<protein>
    <recommendedName>
        <fullName evidence="2">Diphthine--ammonia ligase</fullName>
        <ecNumber evidence="1">6.3.1.14</ecNumber>
    </recommendedName>
    <alternativeName>
        <fullName evidence="3">Diphthamide synthase</fullName>
    </alternativeName>
    <alternativeName>
        <fullName evidence="4">Diphthamide synthetase</fullName>
    </alternativeName>
</protein>
<dbReference type="Proteomes" id="UP000291116">
    <property type="component" value="Unassembled WGS sequence"/>
</dbReference>
<accession>A0A448ZJR4</accession>
<proteinExistence type="predicted"/>
<evidence type="ECO:0000256" key="4">
    <source>
        <dbReference type="ARBA" id="ARBA00031552"/>
    </source>
</evidence>
<dbReference type="OrthoDB" id="686384at2759"/>
<dbReference type="Gene3D" id="3.40.50.620">
    <property type="entry name" value="HUPs"/>
    <property type="match status" value="1"/>
</dbReference>
<name>A0A448ZJR4_9STRA</name>
<evidence type="ECO:0000256" key="2">
    <source>
        <dbReference type="ARBA" id="ARBA00018426"/>
    </source>
</evidence>
<comment type="catalytic activity">
    <reaction evidence="5">
        <text>diphthine-[translation elongation factor 2] + NH4(+) + ATP = diphthamide-[translation elongation factor 2] + AMP + diphosphate + H(+)</text>
        <dbReference type="Rhea" id="RHEA:19753"/>
        <dbReference type="Rhea" id="RHEA-COMP:10172"/>
        <dbReference type="Rhea" id="RHEA-COMP:10174"/>
        <dbReference type="ChEBI" id="CHEBI:15378"/>
        <dbReference type="ChEBI" id="CHEBI:16692"/>
        <dbReference type="ChEBI" id="CHEBI:28938"/>
        <dbReference type="ChEBI" id="CHEBI:30616"/>
        <dbReference type="ChEBI" id="CHEBI:33019"/>
        <dbReference type="ChEBI" id="CHEBI:82696"/>
        <dbReference type="ChEBI" id="CHEBI:456215"/>
        <dbReference type="EC" id="6.3.1.14"/>
    </reaction>
</comment>
<dbReference type="InterPro" id="IPR002761">
    <property type="entry name" value="Diphthami_syn_dom"/>
</dbReference>
<reference evidence="7 8" key="1">
    <citation type="submission" date="2019-01" db="EMBL/GenBank/DDBJ databases">
        <authorList>
            <person name="Ferrante I. M."/>
        </authorList>
    </citation>
    <scope>NUCLEOTIDE SEQUENCE [LARGE SCALE GENOMIC DNA]</scope>
    <source>
        <strain evidence="7 8">B856</strain>
    </source>
</reference>
<feature type="domain" description="Diphthamide synthase" evidence="6">
    <location>
        <begin position="79"/>
        <end position="255"/>
    </location>
</feature>
<dbReference type="CDD" id="cd01994">
    <property type="entry name" value="AANH_PF0828-like"/>
    <property type="match status" value="1"/>
</dbReference>
<dbReference type="Gene3D" id="3.90.1490.10">
    <property type="entry name" value="putative n-type atp pyrophosphatase, domain 2"/>
    <property type="match status" value="1"/>
</dbReference>
<keyword evidence="8" id="KW-1185">Reference proteome</keyword>
<organism evidence="7 8">
    <name type="scientific">Pseudo-nitzschia multistriata</name>
    <dbReference type="NCBI Taxonomy" id="183589"/>
    <lineage>
        <taxon>Eukaryota</taxon>
        <taxon>Sar</taxon>
        <taxon>Stramenopiles</taxon>
        <taxon>Ochrophyta</taxon>
        <taxon>Bacillariophyta</taxon>
        <taxon>Bacillariophyceae</taxon>
        <taxon>Bacillariophycidae</taxon>
        <taxon>Bacillariales</taxon>
        <taxon>Bacillariaceae</taxon>
        <taxon>Pseudo-nitzschia</taxon>
    </lineage>
</organism>
<evidence type="ECO:0000313" key="8">
    <source>
        <dbReference type="Proteomes" id="UP000291116"/>
    </source>
</evidence>
<sequence length="374" mass="41351">MEIDSVPDKCVFAVAVPSRQSSLYRCMLLLLYPVASIHSEKIHPPLPFPSIPLPPRQKMTREEQTIAGGSGANGPPPEKCCISWTGGKDCNLALLECWRDPSLNVTDLVVFRPESRADFEAHPMELMKAQADSLGLALRVMVLSASQSYRDAYVDAIRRLRDDLGIRVIATGDMDLVEIENSSDNYIKECCEMLPGGGIRAYLPLWKAEREDCLRTLLVDNGCKVVFSCVKSPWFDASWCGRTLDETAVREMEAIRRGEVDRVSFTEAERSGWGTKDPRRIPLDLGGENGEYHSMVLDGPLYRYGIELRAAPGGDAGGIDSRPTASVPLRSVVSGPAKNGEDRWWTYTGQTRWSLVGFEVGGVPENGSPEARER</sequence>
<dbReference type="Pfam" id="PF01902">
    <property type="entry name" value="Diphthami_syn_2"/>
    <property type="match status" value="1"/>
</dbReference>
<dbReference type="InterPro" id="IPR014729">
    <property type="entry name" value="Rossmann-like_a/b/a_fold"/>
</dbReference>
<dbReference type="EMBL" id="CAACVS010000428">
    <property type="protein sequence ID" value="VEU42273.1"/>
    <property type="molecule type" value="Genomic_DNA"/>
</dbReference>
<dbReference type="SUPFAM" id="SSF52402">
    <property type="entry name" value="Adenine nucleotide alpha hydrolases-like"/>
    <property type="match status" value="1"/>
</dbReference>
<evidence type="ECO:0000256" key="1">
    <source>
        <dbReference type="ARBA" id="ARBA00012089"/>
    </source>
</evidence>
<evidence type="ECO:0000256" key="5">
    <source>
        <dbReference type="ARBA" id="ARBA00048108"/>
    </source>
</evidence>
<evidence type="ECO:0000313" key="7">
    <source>
        <dbReference type="EMBL" id="VEU42273.1"/>
    </source>
</evidence>
<gene>
    <name evidence="7" type="ORF">PSNMU_V1.4_AUG-EV-PASAV3_0092340</name>
</gene>
<evidence type="ECO:0000259" key="6">
    <source>
        <dbReference type="Pfam" id="PF01902"/>
    </source>
</evidence>
<dbReference type="GO" id="GO:0017178">
    <property type="term" value="F:diphthine-ammonia ligase activity"/>
    <property type="evidence" value="ECO:0007669"/>
    <property type="project" value="UniProtKB-EC"/>
</dbReference>
<dbReference type="EC" id="6.3.1.14" evidence="1"/>
<dbReference type="AlphaFoldDB" id="A0A448ZJR4"/>
<evidence type="ECO:0000256" key="3">
    <source>
        <dbReference type="ARBA" id="ARBA00029814"/>
    </source>
</evidence>